<sequence>MSDVACFYRYLRVYALLRKAAEESDRVSMRNIGKRGASSTDTASFASRTPTTAHALCPEHISVLECYDLMKSIYDAIMENLRDEGLH</sequence>
<proteinExistence type="predicted"/>
<dbReference type="AlphaFoldDB" id="A0A2T7PJ54"/>
<keyword evidence="2" id="KW-1185">Reference proteome</keyword>
<protein>
    <submittedName>
        <fullName evidence="1">Uncharacterized protein</fullName>
    </submittedName>
</protein>
<dbReference type="EMBL" id="PZQS01000003">
    <property type="protein sequence ID" value="PVD33449.1"/>
    <property type="molecule type" value="Genomic_DNA"/>
</dbReference>
<accession>A0A2T7PJ54</accession>
<evidence type="ECO:0000313" key="1">
    <source>
        <dbReference type="EMBL" id="PVD33449.1"/>
    </source>
</evidence>
<dbReference type="Proteomes" id="UP000245119">
    <property type="component" value="Linkage Group LG3"/>
</dbReference>
<name>A0A2T7PJ54_POMCA</name>
<gene>
    <name evidence="1" type="ORF">C0Q70_04705</name>
</gene>
<organism evidence="1 2">
    <name type="scientific">Pomacea canaliculata</name>
    <name type="common">Golden apple snail</name>
    <dbReference type="NCBI Taxonomy" id="400727"/>
    <lineage>
        <taxon>Eukaryota</taxon>
        <taxon>Metazoa</taxon>
        <taxon>Spiralia</taxon>
        <taxon>Lophotrochozoa</taxon>
        <taxon>Mollusca</taxon>
        <taxon>Gastropoda</taxon>
        <taxon>Caenogastropoda</taxon>
        <taxon>Architaenioglossa</taxon>
        <taxon>Ampullarioidea</taxon>
        <taxon>Ampullariidae</taxon>
        <taxon>Pomacea</taxon>
    </lineage>
</organism>
<evidence type="ECO:0000313" key="2">
    <source>
        <dbReference type="Proteomes" id="UP000245119"/>
    </source>
</evidence>
<dbReference type="OrthoDB" id="6069141at2759"/>
<reference evidence="1 2" key="1">
    <citation type="submission" date="2018-04" db="EMBL/GenBank/DDBJ databases">
        <title>The genome of golden apple snail Pomacea canaliculata provides insight into stress tolerance and invasive adaptation.</title>
        <authorList>
            <person name="Liu C."/>
            <person name="Liu B."/>
            <person name="Ren Y."/>
            <person name="Zhang Y."/>
            <person name="Wang H."/>
            <person name="Li S."/>
            <person name="Jiang F."/>
            <person name="Yin L."/>
            <person name="Zhang G."/>
            <person name="Qian W."/>
            <person name="Fan W."/>
        </authorList>
    </citation>
    <scope>NUCLEOTIDE SEQUENCE [LARGE SCALE GENOMIC DNA]</scope>
    <source>
        <strain evidence="1">SZHN2017</strain>
        <tissue evidence="1">Muscle</tissue>
    </source>
</reference>
<comment type="caution">
    <text evidence="1">The sequence shown here is derived from an EMBL/GenBank/DDBJ whole genome shotgun (WGS) entry which is preliminary data.</text>
</comment>